<evidence type="ECO:0000313" key="3">
    <source>
        <dbReference type="Proteomes" id="UP000224006"/>
    </source>
</evidence>
<dbReference type="EMBL" id="NWUJ01000010">
    <property type="protein sequence ID" value="PFH32785.1"/>
    <property type="molecule type" value="Genomic_DNA"/>
</dbReference>
<evidence type="ECO:0000256" key="1">
    <source>
        <dbReference type="SAM" id="MobiDB-lite"/>
    </source>
</evidence>
<protein>
    <submittedName>
        <fullName evidence="2">Uncharacterized protein</fullName>
    </submittedName>
</protein>
<name>A0A2A9M493_BESBE</name>
<feature type="compositionally biased region" description="Low complexity" evidence="1">
    <location>
        <begin position="85"/>
        <end position="107"/>
    </location>
</feature>
<proteinExistence type="predicted"/>
<feature type="compositionally biased region" description="Basic and acidic residues" evidence="1">
    <location>
        <begin position="139"/>
        <end position="156"/>
    </location>
</feature>
<dbReference type="GeneID" id="40306459"/>
<organism evidence="2 3">
    <name type="scientific">Besnoitia besnoiti</name>
    <name type="common">Apicomplexan protozoan</name>
    <dbReference type="NCBI Taxonomy" id="94643"/>
    <lineage>
        <taxon>Eukaryota</taxon>
        <taxon>Sar</taxon>
        <taxon>Alveolata</taxon>
        <taxon>Apicomplexa</taxon>
        <taxon>Conoidasida</taxon>
        <taxon>Coccidia</taxon>
        <taxon>Eucoccidiorida</taxon>
        <taxon>Eimeriorina</taxon>
        <taxon>Sarcocystidae</taxon>
        <taxon>Besnoitia</taxon>
    </lineage>
</organism>
<feature type="region of interest" description="Disordered" evidence="1">
    <location>
        <begin position="38"/>
        <end position="265"/>
    </location>
</feature>
<dbReference type="VEuPathDB" id="ToxoDB:BESB_013970"/>
<dbReference type="Proteomes" id="UP000224006">
    <property type="component" value="Chromosome IX"/>
</dbReference>
<feature type="region of interest" description="Disordered" evidence="1">
    <location>
        <begin position="317"/>
        <end position="391"/>
    </location>
</feature>
<gene>
    <name evidence="2" type="ORF">BESB_013970</name>
</gene>
<comment type="caution">
    <text evidence="2">The sequence shown here is derived from an EMBL/GenBank/DDBJ whole genome shotgun (WGS) entry which is preliminary data.</text>
</comment>
<feature type="compositionally biased region" description="Low complexity" evidence="1">
    <location>
        <begin position="249"/>
        <end position="262"/>
    </location>
</feature>
<accession>A0A2A9M493</accession>
<dbReference type="OrthoDB" id="341575at2759"/>
<feature type="compositionally biased region" description="Basic and acidic residues" evidence="1">
    <location>
        <begin position="183"/>
        <end position="197"/>
    </location>
</feature>
<dbReference type="KEGG" id="bbes:BESB_013970"/>
<keyword evidence="3" id="KW-1185">Reference proteome</keyword>
<evidence type="ECO:0000313" key="2">
    <source>
        <dbReference type="EMBL" id="PFH32785.1"/>
    </source>
</evidence>
<reference evidence="2 3" key="1">
    <citation type="submission" date="2017-09" db="EMBL/GenBank/DDBJ databases">
        <title>Genome sequencing of Besnoitia besnoiti strain Bb-Ger1.</title>
        <authorList>
            <person name="Schares G."/>
            <person name="Venepally P."/>
            <person name="Lorenzi H.A."/>
        </authorList>
    </citation>
    <scope>NUCLEOTIDE SEQUENCE [LARGE SCALE GENOMIC DNA]</scope>
    <source>
        <strain evidence="2 3">Bb-Ger1</strain>
    </source>
</reference>
<dbReference type="RefSeq" id="XP_029216794.1">
    <property type="nucleotide sequence ID" value="XM_029360127.1"/>
</dbReference>
<feature type="compositionally biased region" description="Low complexity" evidence="1">
    <location>
        <begin position="122"/>
        <end position="135"/>
    </location>
</feature>
<dbReference type="AlphaFoldDB" id="A0A2A9M493"/>
<sequence length="964" mass="102239">MAAVGKKVVIPPPVIKKPDIAVKKPLIPVSPAAGVKKPGAAIYPKKPGDGGAMKPPKPIPLSKKLPGEDPGPAAKKDFVKPAPKPVALGKAGAAAAAPKKGVYGGKVSAKKDNLPNSVGKEANPAAPKGVAGAKTVAKKAADPKAKAGASDKKEAASAKGSSGWGFFSRLFRRKPQRPVETAKSAEKKPPPKFEAVKPRKMVGKKFGPAGAGDSKFQPRFGQGPAPSPSPAAKELPKTGTTPPLKKASEVAASPPAAPKVLAGLPPLKKPASEAAVPAKGPAVLALAPKKPLPTIQPKKLPGAPLLDKKIEVKKVEIVPKKPLAAPDEAAESLKKPAAAPAPKPEPAEKKSLVAKKSLAPKGDGQAKEEGKRPSVPGLLKQRGDGLKAGPAPKRTLAELLGQTAAKAPSGDDSPIDDSLSVKVKSYFEQNPESIPQDDETLKAAEVSQNLITQVTQAVGASPSDQEAVKKAIKLAFNCDIASRRLRDFLNARWTGSRAELIEGKLGPEPVAKEVLKDNPKVLEARDWIALAQDIKASAVAVHNALESLKNDKAIAYKDLIAGPFGDAAKFGSLANPIISSIQAKQETAALSSRNLLIELQSVAAHHQAVADLRTYLENEPEVSRAIIDAPKFKEKPKATAAKPTAASTTRAFAGGGAGARTVAAGAAPAGVGAAGPAFMGFRGFVAKRQGLGARRADTPESLKAHGDKLFTDAMSKIAAALGDKYSYAILAGAAHELETQLTIPKGTCWLADILLPMEKEGDIFSHHRVLSYMFGFFDSTSYVRFRECSKLTYRAVEMDLAKRLYRLPLQAQQERTDIGYFYQIVSFFCRVAARLSPLNRLRYGLTVNALKAAEWMVPVTPDAMRSSLFVSLDRLPHDMISLREAEKPLPHLWKKSQSKGDSIGKATSAEINLADFIWEYRQRVTVNRDEIVWQQPVDELDVGAVCALLQQATPASMMHEWRRQ</sequence>